<gene>
    <name evidence="2" type="ordered locus">RB9144</name>
</gene>
<proteinExistence type="predicted"/>
<evidence type="ECO:0000313" key="3">
    <source>
        <dbReference type="Proteomes" id="UP000001025"/>
    </source>
</evidence>
<dbReference type="EMBL" id="BX294149">
    <property type="protein sequence ID" value="CAD76108.1"/>
    <property type="molecule type" value="Genomic_DNA"/>
</dbReference>
<feature type="region of interest" description="Disordered" evidence="1">
    <location>
        <begin position="45"/>
        <end position="74"/>
    </location>
</feature>
<dbReference type="EnsemblBacteria" id="CAD76108">
    <property type="protein sequence ID" value="CAD76108"/>
    <property type="gene ID" value="RB9144"/>
</dbReference>
<organism evidence="2 3">
    <name type="scientific">Rhodopirellula baltica (strain DSM 10527 / NCIMB 13988 / SH1)</name>
    <dbReference type="NCBI Taxonomy" id="243090"/>
    <lineage>
        <taxon>Bacteria</taxon>
        <taxon>Pseudomonadati</taxon>
        <taxon>Planctomycetota</taxon>
        <taxon>Planctomycetia</taxon>
        <taxon>Pirellulales</taxon>
        <taxon>Pirellulaceae</taxon>
        <taxon>Rhodopirellula</taxon>
    </lineage>
</organism>
<evidence type="ECO:0000313" key="2">
    <source>
        <dbReference type="EMBL" id="CAD76108.1"/>
    </source>
</evidence>
<evidence type="ECO:0000256" key="1">
    <source>
        <dbReference type="SAM" id="MobiDB-lite"/>
    </source>
</evidence>
<sequence length="150" mass="16285">MANGQIQFETYGLMLAVGQPVLFVLDPRGDAPGFDVDGRWPTNANCKKRNFKTREQGTPPTPTTAPSGAKPRRQPPFIFRASLAATQAIPNEANCSRRHCFRRPARLPNSPPQFAVNTNTRGSPDESLLAWAVSLSSSVPSAMTFPVFGS</sequence>
<protein>
    <submittedName>
        <fullName evidence="2">Uncharacterized protein</fullName>
    </submittedName>
</protein>
<keyword evidence="3" id="KW-1185">Reference proteome</keyword>
<dbReference type="Proteomes" id="UP000001025">
    <property type="component" value="Chromosome"/>
</dbReference>
<dbReference type="AlphaFoldDB" id="Q7UM09"/>
<dbReference type="KEGG" id="rba:RB9144"/>
<name>Q7UM09_RHOBA</name>
<dbReference type="HOGENOM" id="CLU_1739093_0_0_0"/>
<reference evidence="2 3" key="1">
    <citation type="journal article" date="2003" name="Proc. Natl. Acad. Sci. U.S.A.">
        <title>Complete genome sequence of the marine planctomycete Pirellula sp. strain 1.</title>
        <authorList>
            <person name="Gloeckner F.O."/>
            <person name="Kube M."/>
            <person name="Bauer M."/>
            <person name="Teeling H."/>
            <person name="Lombardot T."/>
            <person name="Ludwig W."/>
            <person name="Gade D."/>
            <person name="Beck A."/>
            <person name="Borzym K."/>
            <person name="Heitmann K."/>
            <person name="Rabus R."/>
            <person name="Schlesner H."/>
            <person name="Amann R."/>
            <person name="Reinhardt R."/>
        </authorList>
    </citation>
    <scope>NUCLEOTIDE SEQUENCE [LARGE SCALE GENOMIC DNA]</scope>
    <source>
        <strain evidence="3">DSM 10527 / NCIMB 13988 / SH1</strain>
    </source>
</reference>
<accession>Q7UM09</accession>
<dbReference type="InParanoid" id="Q7UM09"/>